<evidence type="ECO:0000256" key="4">
    <source>
        <dbReference type="ARBA" id="ARBA00023136"/>
    </source>
</evidence>
<keyword evidence="4 5" id="KW-0472">Membrane</keyword>
<organism evidence="7 8">
    <name type="scientific">Herpetosiphon geysericola</name>
    <dbReference type="NCBI Taxonomy" id="70996"/>
    <lineage>
        <taxon>Bacteria</taxon>
        <taxon>Bacillati</taxon>
        <taxon>Chloroflexota</taxon>
        <taxon>Chloroflexia</taxon>
        <taxon>Herpetosiphonales</taxon>
        <taxon>Herpetosiphonaceae</taxon>
        <taxon>Herpetosiphon</taxon>
    </lineage>
</organism>
<name>A0A0P6YBE8_9CHLR</name>
<feature type="transmembrane region" description="Helical" evidence="5">
    <location>
        <begin position="21"/>
        <end position="40"/>
    </location>
</feature>
<evidence type="ECO:0000259" key="6">
    <source>
        <dbReference type="PROSITE" id="PS51012"/>
    </source>
</evidence>
<gene>
    <name evidence="7" type="ORF">SE18_05815</name>
</gene>
<comment type="caution">
    <text evidence="7">The sequence shown here is derived from an EMBL/GenBank/DDBJ whole genome shotgun (WGS) entry which is preliminary data.</text>
</comment>
<keyword evidence="5" id="KW-1003">Cell membrane</keyword>
<dbReference type="PIRSF" id="PIRSF006648">
    <property type="entry name" value="DrrB"/>
    <property type="match status" value="1"/>
</dbReference>
<dbReference type="OrthoDB" id="9776218at2"/>
<protein>
    <recommendedName>
        <fullName evidence="5">Transport permease protein</fullName>
    </recommendedName>
</protein>
<reference evidence="7 8" key="1">
    <citation type="submission" date="2015-07" db="EMBL/GenBank/DDBJ databases">
        <title>Whole genome sequence of Herpetosiphon geysericola DSM 7119.</title>
        <authorList>
            <person name="Hemp J."/>
            <person name="Ward L.M."/>
            <person name="Pace L.A."/>
            <person name="Fischer W.W."/>
        </authorList>
    </citation>
    <scope>NUCLEOTIDE SEQUENCE [LARGE SCALE GENOMIC DNA]</scope>
    <source>
        <strain evidence="7 8">DSM 7119</strain>
    </source>
</reference>
<dbReference type="GO" id="GO:0140359">
    <property type="term" value="F:ABC-type transporter activity"/>
    <property type="evidence" value="ECO:0007669"/>
    <property type="project" value="InterPro"/>
</dbReference>
<dbReference type="InterPro" id="IPR047817">
    <property type="entry name" value="ABC2_TM_bact-type"/>
</dbReference>
<dbReference type="InterPro" id="IPR000412">
    <property type="entry name" value="ABC_2_transport"/>
</dbReference>
<evidence type="ECO:0000313" key="7">
    <source>
        <dbReference type="EMBL" id="KPL90591.1"/>
    </source>
</evidence>
<keyword evidence="3 5" id="KW-1133">Transmembrane helix</keyword>
<evidence type="ECO:0000256" key="3">
    <source>
        <dbReference type="ARBA" id="ARBA00022989"/>
    </source>
</evidence>
<feature type="domain" description="ABC transmembrane type-2" evidence="6">
    <location>
        <begin position="19"/>
        <end position="244"/>
    </location>
</feature>
<feature type="transmembrane region" description="Helical" evidence="5">
    <location>
        <begin position="95"/>
        <end position="120"/>
    </location>
</feature>
<dbReference type="PANTHER" id="PTHR43229">
    <property type="entry name" value="NODULATION PROTEIN J"/>
    <property type="match status" value="1"/>
</dbReference>
<dbReference type="Pfam" id="PF01061">
    <property type="entry name" value="ABC2_membrane"/>
    <property type="match status" value="1"/>
</dbReference>
<accession>A0A0P6YBE8</accession>
<keyword evidence="5" id="KW-0813">Transport</keyword>
<evidence type="ECO:0000256" key="1">
    <source>
        <dbReference type="ARBA" id="ARBA00004141"/>
    </source>
</evidence>
<comment type="similarity">
    <text evidence="5">Belongs to the ABC-2 integral membrane protein family.</text>
</comment>
<feature type="transmembrane region" description="Helical" evidence="5">
    <location>
        <begin position="162"/>
        <end position="181"/>
    </location>
</feature>
<proteinExistence type="inferred from homology"/>
<dbReference type="AlphaFoldDB" id="A0A0P6YBE8"/>
<dbReference type="PANTHER" id="PTHR43229:SF3">
    <property type="entry name" value="ABC-TYPE MULTIDRUG TRANSPORT SYSTEM, PERMEASE COMPONENT"/>
    <property type="match status" value="1"/>
</dbReference>
<feature type="transmembrane region" description="Helical" evidence="5">
    <location>
        <begin position="52"/>
        <end position="74"/>
    </location>
</feature>
<evidence type="ECO:0000256" key="5">
    <source>
        <dbReference type="RuleBase" id="RU361157"/>
    </source>
</evidence>
<dbReference type="EMBL" id="LGKP01000011">
    <property type="protein sequence ID" value="KPL90591.1"/>
    <property type="molecule type" value="Genomic_DNA"/>
</dbReference>
<evidence type="ECO:0000256" key="2">
    <source>
        <dbReference type="ARBA" id="ARBA00022692"/>
    </source>
</evidence>
<comment type="subcellular location">
    <subcellularLocation>
        <location evidence="5">Cell membrane</location>
        <topology evidence="5">Multi-pass membrane protein</topology>
    </subcellularLocation>
    <subcellularLocation>
        <location evidence="1">Membrane</location>
        <topology evidence="1">Multi-pass membrane protein</topology>
    </subcellularLocation>
</comment>
<keyword evidence="8" id="KW-1185">Reference proteome</keyword>
<evidence type="ECO:0000313" key="8">
    <source>
        <dbReference type="Proteomes" id="UP000050277"/>
    </source>
</evidence>
<dbReference type="PROSITE" id="PS51012">
    <property type="entry name" value="ABC_TM2"/>
    <property type="match status" value="1"/>
</dbReference>
<feature type="transmembrane region" description="Helical" evidence="5">
    <location>
        <begin position="132"/>
        <end position="155"/>
    </location>
</feature>
<dbReference type="InterPro" id="IPR051784">
    <property type="entry name" value="Nod_factor_ABC_transporter"/>
</dbReference>
<keyword evidence="2 5" id="KW-0812">Transmembrane</keyword>
<dbReference type="RefSeq" id="WP_054533486.1">
    <property type="nucleotide sequence ID" value="NZ_LGKP01000011.1"/>
</dbReference>
<dbReference type="GO" id="GO:0043190">
    <property type="term" value="C:ATP-binding cassette (ABC) transporter complex"/>
    <property type="evidence" value="ECO:0007669"/>
    <property type="project" value="InterPro"/>
</dbReference>
<sequence>MSRILIVAKRVLTQLRHDKRLLGLSVMAPLLIIYLLKIFFDTMPKGFNNARYVMPITAFMVHFLAFLLCAIVLVQERTAGTLERMFINGFRRIEIIGGYVLGYILLATFQAMIALAEALWLFDLSYAWGDLALLFGVIWLLAITSVMLGMFISTFARHEGQVFPFIPLIILPSVFLSGLLINPEQLPTWANWLGHAFPLFYANDAIQEIIGKTPSSSVIWTNIVILLGYGLFLLTLASRTLKDVE</sequence>
<dbReference type="Proteomes" id="UP000050277">
    <property type="component" value="Unassembled WGS sequence"/>
</dbReference>
<dbReference type="STRING" id="70996.SE18_05815"/>
<feature type="transmembrane region" description="Helical" evidence="5">
    <location>
        <begin position="218"/>
        <end position="237"/>
    </location>
</feature>
<dbReference type="InterPro" id="IPR013525">
    <property type="entry name" value="ABC2_TM"/>
</dbReference>